<name>A0ABW4D9V6_9LACO</name>
<dbReference type="PANTHER" id="PTHR39426">
    <property type="entry name" value="HOMOLOGY TO DEATH-ON-CURING PROTEIN OF PHAGE P1"/>
    <property type="match status" value="1"/>
</dbReference>
<dbReference type="Gene3D" id="1.20.120.1870">
    <property type="entry name" value="Fic/DOC protein, Fido domain"/>
    <property type="match status" value="1"/>
</dbReference>
<evidence type="ECO:0000259" key="1">
    <source>
        <dbReference type="PROSITE" id="PS51459"/>
    </source>
</evidence>
<proteinExistence type="predicted"/>
<dbReference type="EMBL" id="JBHTOD010000017">
    <property type="protein sequence ID" value="MFD1456687.1"/>
    <property type="molecule type" value="Genomic_DNA"/>
</dbReference>
<protein>
    <submittedName>
        <fullName evidence="2">Type II toxin-antitoxin system death-on-curing family toxin</fullName>
    </submittedName>
</protein>
<dbReference type="NCBIfam" id="TIGR01550">
    <property type="entry name" value="DOC_P1"/>
    <property type="match status" value="1"/>
</dbReference>
<gene>
    <name evidence="2" type="ORF">ACFQ44_13585</name>
</gene>
<accession>A0ABW4D9V6</accession>
<dbReference type="Pfam" id="PF02661">
    <property type="entry name" value="Fic"/>
    <property type="match status" value="1"/>
</dbReference>
<dbReference type="Proteomes" id="UP001597189">
    <property type="component" value="Unassembled WGS sequence"/>
</dbReference>
<dbReference type="InterPro" id="IPR003812">
    <property type="entry name" value="Fido"/>
</dbReference>
<comment type="caution">
    <text evidence="2">The sequence shown here is derived from an EMBL/GenBank/DDBJ whole genome shotgun (WGS) entry which is preliminary data.</text>
</comment>
<feature type="domain" description="Fido" evidence="1">
    <location>
        <begin position="89"/>
        <end position="230"/>
    </location>
</feature>
<sequence length="259" mass="29441">MTKEDGFEFIDSSAPLRDIATNRTIAGVAFRGKTFSGIIFDCLQTEKQYSEVARLLLSSYAFGNVKSINFNTIVNGVKSISVESNRKPVSDSFIFIQRPLVIPSVEDIIDWNDRAQEIYPEDGAYGIRGVKDRGILEYTVEIAKDSMMFGEDRYPTVAAKSAFVWFRIAKYQAFQNGNKRTAMVAALIMLHSNGYDFIYHEGLKEELVKVSLKIANDDLTVEEITNYICENCKINVDNSNWTTMQQLKSEKFKGKNWEK</sequence>
<dbReference type="InterPro" id="IPR006440">
    <property type="entry name" value="Doc"/>
</dbReference>
<dbReference type="InterPro" id="IPR053737">
    <property type="entry name" value="Type_II_TA_Toxin"/>
</dbReference>
<dbReference type="InterPro" id="IPR036597">
    <property type="entry name" value="Fido-like_dom_sf"/>
</dbReference>
<keyword evidence="3" id="KW-1185">Reference proteome</keyword>
<evidence type="ECO:0000313" key="3">
    <source>
        <dbReference type="Proteomes" id="UP001597189"/>
    </source>
</evidence>
<organism evidence="2 3">
    <name type="scientific">Levilactobacillus lanxiensis</name>
    <dbReference type="NCBI Taxonomy" id="2799568"/>
    <lineage>
        <taxon>Bacteria</taxon>
        <taxon>Bacillati</taxon>
        <taxon>Bacillota</taxon>
        <taxon>Bacilli</taxon>
        <taxon>Lactobacillales</taxon>
        <taxon>Lactobacillaceae</taxon>
        <taxon>Levilactobacillus</taxon>
    </lineage>
</organism>
<evidence type="ECO:0000313" key="2">
    <source>
        <dbReference type="EMBL" id="MFD1456687.1"/>
    </source>
</evidence>
<reference evidence="3" key="1">
    <citation type="journal article" date="2019" name="Int. J. Syst. Evol. Microbiol.">
        <title>The Global Catalogue of Microorganisms (GCM) 10K type strain sequencing project: providing services to taxonomists for standard genome sequencing and annotation.</title>
        <authorList>
            <consortium name="The Broad Institute Genomics Platform"/>
            <consortium name="The Broad Institute Genome Sequencing Center for Infectious Disease"/>
            <person name="Wu L."/>
            <person name="Ma J."/>
        </authorList>
    </citation>
    <scope>NUCLEOTIDE SEQUENCE [LARGE SCALE GENOMIC DNA]</scope>
    <source>
        <strain evidence="3">CCM 8979</strain>
    </source>
</reference>
<dbReference type="PROSITE" id="PS51459">
    <property type="entry name" value="FIDO"/>
    <property type="match status" value="1"/>
</dbReference>
<dbReference type="SUPFAM" id="SSF140931">
    <property type="entry name" value="Fic-like"/>
    <property type="match status" value="1"/>
</dbReference>
<dbReference type="PANTHER" id="PTHR39426:SF1">
    <property type="entry name" value="HOMOLOGY TO DEATH-ON-CURING PROTEIN OF PHAGE P1"/>
    <property type="match status" value="1"/>
</dbReference>
<dbReference type="RefSeq" id="WP_203647141.1">
    <property type="nucleotide sequence ID" value="NZ_BOLN01000017.1"/>
</dbReference>